<dbReference type="InterPro" id="IPR029045">
    <property type="entry name" value="ClpP/crotonase-like_dom_sf"/>
</dbReference>
<dbReference type="PANTHER" id="PTHR43612:SF3">
    <property type="entry name" value="TRIFUNCTIONAL ENZYME SUBUNIT ALPHA, MITOCHONDRIAL"/>
    <property type="match status" value="1"/>
</dbReference>
<dbReference type="Gene3D" id="1.10.1040.10">
    <property type="entry name" value="N-(1-d-carboxylethyl)-l-norvaline Dehydrogenase, domain 2"/>
    <property type="match status" value="2"/>
</dbReference>
<dbReference type="InterPro" id="IPR013328">
    <property type="entry name" value="6PGD_dom2"/>
</dbReference>
<keyword evidence="12" id="KW-0511">Multifunctional enzyme</keyword>
<evidence type="ECO:0000313" key="18">
    <source>
        <dbReference type="Proteomes" id="UP000254601"/>
    </source>
</evidence>
<dbReference type="InterPro" id="IPR006176">
    <property type="entry name" value="3-OHacyl-CoA_DH_NAD-bd"/>
</dbReference>
<reference evidence="17 18" key="1">
    <citation type="submission" date="2018-06" db="EMBL/GenBank/DDBJ databases">
        <authorList>
            <consortium name="Pathogen Informatics"/>
            <person name="Doyle S."/>
        </authorList>
    </citation>
    <scope>NUCLEOTIDE SEQUENCE [LARGE SCALE GENOMIC DNA]</scope>
    <source>
        <strain evidence="17 18">NCTC13337</strain>
    </source>
</reference>
<keyword evidence="18" id="KW-1185">Reference proteome</keyword>
<dbReference type="GO" id="GO:0070403">
    <property type="term" value="F:NAD+ binding"/>
    <property type="evidence" value="ECO:0007669"/>
    <property type="project" value="InterPro"/>
</dbReference>
<dbReference type="Pfam" id="PF00725">
    <property type="entry name" value="3HCDH"/>
    <property type="match status" value="1"/>
</dbReference>
<accession>A0A380MUL2</accession>
<keyword evidence="8" id="KW-0560">Oxidoreductase</keyword>
<dbReference type="AlphaFoldDB" id="A0A380MUL2"/>
<organism evidence="17 18">
    <name type="scientific">Suttonella ornithocola</name>
    <dbReference type="NCBI Taxonomy" id="279832"/>
    <lineage>
        <taxon>Bacteria</taxon>
        <taxon>Pseudomonadati</taxon>
        <taxon>Pseudomonadota</taxon>
        <taxon>Gammaproteobacteria</taxon>
        <taxon>Cardiobacteriales</taxon>
        <taxon>Cardiobacteriaceae</taxon>
        <taxon>Suttonella</taxon>
    </lineage>
</organism>
<evidence type="ECO:0000259" key="16">
    <source>
        <dbReference type="Pfam" id="PF02737"/>
    </source>
</evidence>
<dbReference type="RefSeq" id="WP_072575816.1">
    <property type="nucleotide sequence ID" value="NZ_LWHB01000027.1"/>
</dbReference>
<evidence type="ECO:0000256" key="14">
    <source>
        <dbReference type="RuleBase" id="RU003707"/>
    </source>
</evidence>
<comment type="pathway">
    <text evidence="1">Lipid metabolism; fatty acid beta-oxidation.</text>
</comment>
<dbReference type="GO" id="GO:0006635">
    <property type="term" value="P:fatty acid beta-oxidation"/>
    <property type="evidence" value="ECO:0007669"/>
    <property type="project" value="UniProtKB-UniPathway"/>
</dbReference>
<keyword evidence="11" id="KW-0456">Lyase</keyword>
<evidence type="ECO:0000256" key="7">
    <source>
        <dbReference type="ARBA" id="ARBA00022963"/>
    </source>
</evidence>
<evidence type="ECO:0000256" key="2">
    <source>
        <dbReference type="ARBA" id="ARBA00007005"/>
    </source>
</evidence>
<dbReference type="Pfam" id="PF02737">
    <property type="entry name" value="3HCDH_N"/>
    <property type="match status" value="1"/>
</dbReference>
<dbReference type="InterPro" id="IPR006108">
    <property type="entry name" value="3HC_DH_C"/>
</dbReference>
<sequence>MSDVQDFPTFKHWQLKAEESVLYLILDKENASANTLNASVLEAFEDVVEWLETKSSNYQALFLQSGKSSGFIAGADIEEIRESRDSVQLSKNITRIARLFERFEALPIVKVALIDGFCLGGGLELALCCDYRVITKRSALGLPEVKLGLHPGFGGTARLPQLISPIKALPLMLQGNSLRGKKAVQVGIADACVNEANELVQAAKKLSKQGKRSRTHWLSKVFSVSALRRLIANKMREQVAKKARPEHYPAPFAIIDLWAEHGGSYQTMMHAETSSFVRLRATSQSESLIRLYFLQERLKAFGKNDAQPIKHLHVIGAGVMGGDIAAWAAMNGVYTSLSDLSQETLDKALARGYKLFDKKCRDKDDNAEAKMRLRSDIDGWGVDKADLIIETAVEKLEIKQKIFQDLMNRASTKAILATNTSSLKLETIAEGLSEPERLVGIHFFNPVSKMPLVEIVKKADTPLEVIERSAKFVNQIKRLPLPVKSSPGFLVNRVLVPYLYEALLLYREGIEAAAIDQAAEAFGMPMGPIELADNVGLDVCLHILETMKDFLPEAQAKELSECVNAGKSGKKSGEGFYVYEKGKPRKSASNSDSETQNQIQQRLIMAYLNACAWCLRNEIVEDADLLDAGCVFGTGFAPFRGGPMYYAKSLGFGKVVEQLNQLEEKYGERFTPDAWWSKQS</sequence>
<evidence type="ECO:0000256" key="13">
    <source>
        <dbReference type="ARBA" id="ARBA00049556"/>
    </source>
</evidence>
<dbReference type="UniPathway" id="UPA00659"/>
<comment type="similarity">
    <text evidence="2">In the central section; belongs to the 3-hydroxyacyl-CoA dehydrogenase family.</text>
</comment>
<comment type="similarity">
    <text evidence="14">Belongs to the enoyl-CoA hydratase/isomerase family.</text>
</comment>
<dbReference type="Gene3D" id="3.40.50.720">
    <property type="entry name" value="NAD(P)-binding Rossmann-like Domain"/>
    <property type="match status" value="1"/>
</dbReference>
<evidence type="ECO:0000256" key="8">
    <source>
        <dbReference type="ARBA" id="ARBA00023002"/>
    </source>
</evidence>
<dbReference type="SUPFAM" id="SSF48179">
    <property type="entry name" value="6-phosphogluconate dehydrogenase C-terminal domain-like"/>
    <property type="match status" value="2"/>
</dbReference>
<protein>
    <recommendedName>
        <fullName evidence="5">enoyl-CoA hydratase</fullName>
        <ecNumber evidence="5">4.2.1.17</ecNumber>
    </recommendedName>
</protein>
<comment type="similarity">
    <text evidence="3">In the N-terminal section; belongs to the enoyl-CoA hydratase/isomerase family.</text>
</comment>
<dbReference type="InterPro" id="IPR036291">
    <property type="entry name" value="NAD(P)-bd_dom_sf"/>
</dbReference>
<evidence type="ECO:0000313" key="17">
    <source>
        <dbReference type="EMBL" id="SUO96290.1"/>
    </source>
</evidence>
<dbReference type="InterPro" id="IPR001753">
    <property type="entry name" value="Enoyl-CoA_hydra/iso"/>
</dbReference>
<keyword evidence="9" id="KW-0520">NAD</keyword>
<evidence type="ECO:0000256" key="9">
    <source>
        <dbReference type="ARBA" id="ARBA00023027"/>
    </source>
</evidence>
<keyword evidence="10" id="KW-0443">Lipid metabolism</keyword>
<evidence type="ECO:0000256" key="1">
    <source>
        <dbReference type="ARBA" id="ARBA00005005"/>
    </source>
</evidence>
<proteinExistence type="inferred from homology"/>
<dbReference type="EMBL" id="UHIC01000001">
    <property type="protein sequence ID" value="SUO96290.1"/>
    <property type="molecule type" value="Genomic_DNA"/>
</dbReference>
<evidence type="ECO:0000256" key="3">
    <source>
        <dbReference type="ARBA" id="ARBA00008750"/>
    </source>
</evidence>
<dbReference type="GO" id="GO:0004300">
    <property type="term" value="F:enoyl-CoA hydratase activity"/>
    <property type="evidence" value="ECO:0007669"/>
    <property type="project" value="UniProtKB-EC"/>
</dbReference>
<evidence type="ECO:0000256" key="4">
    <source>
        <dbReference type="ARBA" id="ARBA00009463"/>
    </source>
</evidence>
<dbReference type="InterPro" id="IPR006180">
    <property type="entry name" value="3-OHacyl-CoA_DH_CS"/>
</dbReference>
<dbReference type="PROSITE" id="PS00166">
    <property type="entry name" value="ENOYL_COA_HYDRATASE"/>
    <property type="match status" value="1"/>
</dbReference>
<gene>
    <name evidence="17" type="primary">fadJ</name>
    <name evidence="17" type="ORF">NCTC13337_01790</name>
</gene>
<evidence type="ECO:0000256" key="10">
    <source>
        <dbReference type="ARBA" id="ARBA00023098"/>
    </source>
</evidence>
<dbReference type="EC" id="4.2.1.17" evidence="5"/>
<dbReference type="InterPro" id="IPR050136">
    <property type="entry name" value="FA_oxidation_alpha_subunit"/>
</dbReference>
<comment type="catalytic activity">
    <reaction evidence="13">
        <text>a (3S)-3-hydroxyacyl-CoA + NAD(+) = a 3-oxoacyl-CoA + NADH + H(+)</text>
        <dbReference type="Rhea" id="RHEA:22432"/>
        <dbReference type="ChEBI" id="CHEBI:15378"/>
        <dbReference type="ChEBI" id="CHEBI:57318"/>
        <dbReference type="ChEBI" id="CHEBI:57540"/>
        <dbReference type="ChEBI" id="CHEBI:57945"/>
        <dbReference type="ChEBI" id="CHEBI:90726"/>
        <dbReference type="EC" id="1.1.1.35"/>
    </reaction>
</comment>
<feature type="domain" description="3-hydroxyacyl-CoA dehydrogenase NAD binding" evidence="16">
    <location>
        <begin position="313"/>
        <end position="484"/>
    </location>
</feature>
<evidence type="ECO:0000256" key="6">
    <source>
        <dbReference type="ARBA" id="ARBA00022832"/>
    </source>
</evidence>
<evidence type="ECO:0000256" key="11">
    <source>
        <dbReference type="ARBA" id="ARBA00023239"/>
    </source>
</evidence>
<evidence type="ECO:0000259" key="15">
    <source>
        <dbReference type="Pfam" id="PF00725"/>
    </source>
</evidence>
<dbReference type="PANTHER" id="PTHR43612">
    <property type="entry name" value="TRIFUNCTIONAL ENZYME SUBUNIT ALPHA"/>
    <property type="match status" value="1"/>
</dbReference>
<dbReference type="SUPFAM" id="SSF51735">
    <property type="entry name" value="NAD(P)-binding Rossmann-fold domains"/>
    <property type="match status" value="1"/>
</dbReference>
<dbReference type="CDD" id="cd06558">
    <property type="entry name" value="crotonase-like"/>
    <property type="match status" value="1"/>
</dbReference>
<comment type="similarity">
    <text evidence="4">Belongs to the 3-hydroxyacyl-CoA dehydrogenase family.</text>
</comment>
<name>A0A380MUL2_9GAMM</name>
<dbReference type="Proteomes" id="UP000254601">
    <property type="component" value="Unassembled WGS sequence"/>
</dbReference>
<keyword evidence="7" id="KW-0442">Lipid degradation</keyword>
<dbReference type="InterPro" id="IPR008927">
    <property type="entry name" value="6-PGluconate_DH-like_C_sf"/>
</dbReference>
<dbReference type="PROSITE" id="PS00067">
    <property type="entry name" value="3HCDH"/>
    <property type="match status" value="1"/>
</dbReference>
<dbReference type="SUPFAM" id="SSF52096">
    <property type="entry name" value="ClpP/crotonase"/>
    <property type="match status" value="1"/>
</dbReference>
<dbReference type="Gene3D" id="3.90.226.10">
    <property type="entry name" value="2-enoyl-CoA Hydratase, Chain A, domain 1"/>
    <property type="match status" value="1"/>
</dbReference>
<evidence type="ECO:0000256" key="12">
    <source>
        <dbReference type="ARBA" id="ARBA00023268"/>
    </source>
</evidence>
<dbReference type="GO" id="GO:0016509">
    <property type="term" value="F:long-chain (3S)-3-hydroxyacyl-CoA dehydrogenase (NAD+) activity"/>
    <property type="evidence" value="ECO:0007669"/>
    <property type="project" value="TreeGrafter"/>
</dbReference>
<dbReference type="InterPro" id="IPR018376">
    <property type="entry name" value="Enoyl-CoA_hyd/isom_CS"/>
</dbReference>
<dbReference type="Pfam" id="PF00378">
    <property type="entry name" value="ECH_1"/>
    <property type="match status" value="1"/>
</dbReference>
<evidence type="ECO:0000256" key="5">
    <source>
        <dbReference type="ARBA" id="ARBA00012076"/>
    </source>
</evidence>
<keyword evidence="6" id="KW-0276">Fatty acid metabolism</keyword>
<feature type="domain" description="3-hydroxyacyl-CoA dehydrogenase C-terminal" evidence="15">
    <location>
        <begin position="488"/>
        <end position="579"/>
    </location>
</feature>
<dbReference type="OrthoDB" id="5389341at2"/>